<dbReference type="NCBIfam" id="NF006192">
    <property type="entry name" value="PRK08324.1-6"/>
    <property type="match status" value="1"/>
</dbReference>
<dbReference type="PANTHER" id="PTHR43669">
    <property type="entry name" value="5-KETO-D-GLUCONATE 5-REDUCTASE"/>
    <property type="match status" value="1"/>
</dbReference>
<name>A0ABM9HB69_9BACT</name>
<dbReference type="PRINTS" id="PR00081">
    <property type="entry name" value="GDHRDH"/>
</dbReference>
<dbReference type="Proteomes" id="UP001157733">
    <property type="component" value="Chromosome"/>
</dbReference>
<sequence length="689" mass="75414">MLAMKNRWNDKEAQAAIDRWADVNEDIALRVYTSRLIGADTELVLHGGGNTSVKSRVKDRFGEDIDVLFVKGSGWDLDTLEPPGLPGVKLDAIQKLRKLDGLSDEAMVNDQRTNLLDASAPNPSVETLLHAFLPHKFIDHSHADAILVIANQPDSVEICKELYGDELGVVDYIMPGFDLAKAAAEAYENDPKVKGLVLINHGLFTFAKTAKESYDYHIDAVTKAEEYIAKQKTKPLTPQTLSIGSKSPDEIFRRIAPALRGLYQQETGAAWLLHHRQSDAAYQFATSEEAAEWSQIGTATPDHVIRTKQKPLLLNLKNLDDTDALWTELQDAVNRYKDAYHAYFTMNCEAKGIERKELDRLPRVLLVAGLGLVTLGKNAKETRIAADIYEHTIDIIHKAFNVGAYQPLPDFDLFDMEYWSLEQAKLGKAKPPVLNGKVVYVTGAASGIGRATAEVFAEQGANVFMTDINATQLAEAADAIKKATKANLLARVVDVTDEKAVRESFEQVVQHFGGLDMLISNAGNAVQGPIGEVDSATLRQSFELNFFAHQSLASQAVRLFKTQRSGGVLLFNASKAAFNPGKNFGPYALPKAGVVALTKQYALDYGADGIRSNAVNADRIRTGIFPPEFVKERAAARGLSADEYFQDNLLKREVTGRDVAEAFLDLALAEKTTGSIVTVDGGNIAASPR</sequence>
<dbReference type="InterPro" id="IPR036291">
    <property type="entry name" value="NAD(P)-bd_dom_sf"/>
</dbReference>
<evidence type="ECO:0000313" key="5">
    <source>
        <dbReference type="Proteomes" id="UP001157733"/>
    </source>
</evidence>
<dbReference type="SMART" id="SM01007">
    <property type="entry name" value="Aldolase_II"/>
    <property type="match status" value="1"/>
</dbReference>
<dbReference type="SUPFAM" id="SSF51735">
    <property type="entry name" value="NAD(P)-binding Rossmann-fold domains"/>
    <property type="match status" value="1"/>
</dbReference>
<accession>A0ABM9HB69</accession>
<evidence type="ECO:0000256" key="1">
    <source>
        <dbReference type="ARBA" id="ARBA00006484"/>
    </source>
</evidence>
<evidence type="ECO:0000256" key="2">
    <source>
        <dbReference type="ARBA" id="ARBA00023002"/>
    </source>
</evidence>
<dbReference type="InterPro" id="IPR036409">
    <property type="entry name" value="Aldolase_II/adducin_N_sf"/>
</dbReference>
<proteinExistence type="inferred from homology"/>
<keyword evidence="5" id="KW-1185">Reference proteome</keyword>
<gene>
    <name evidence="4" type="ORF">NSPWAT_0492</name>
</gene>
<reference evidence="4 5" key="1">
    <citation type="submission" date="2022-09" db="EMBL/GenBank/DDBJ databases">
        <authorList>
            <person name="Kop L."/>
        </authorList>
    </citation>
    <scope>NUCLEOTIDE SEQUENCE [LARGE SCALE GENOMIC DNA]</scope>
    <source>
        <strain evidence="4 5">347</strain>
    </source>
</reference>
<dbReference type="InterPro" id="IPR001303">
    <property type="entry name" value="Aldolase_II/adducin_N"/>
</dbReference>
<evidence type="ECO:0000259" key="3">
    <source>
        <dbReference type="SMART" id="SM01007"/>
    </source>
</evidence>
<protein>
    <submittedName>
        <fullName evidence="4">Aldolase_II domain-containing protein</fullName>
    </submittedName>
</protein>
<dbReference type="Pfam" id="PF00596">
    <property type="entry name" value="Aldolase_II"/>
    <property type="match status" value="1"/>
</dbReference>
<dbReference type="EMBL" id="OX336137">
    <property type="protein sequence ID" value="CAI2717351.1"/>
    <property type="molecule type" value="Genomic_DNA"/>
</dbReference>
<evidence type="ECO:0000313" key="4">
    <source>
        <dbReference type="EMBL" id="CAI2717351.1"/>
    </source>
</evidence>
<dbReference type="SUPFAM" id="SSF53639">
    <property type="entry name" value="AraD/HMP-PK domain-like"/>
    <property type="match status" value="1"/>
</dbReference>
<comment type="similarity">
    <text evidence="1">Belongs to the short-chain dehydrogenases/reductases (SDR) family.</text>
</comment>
<organism evidence="4 5">
    <name type="scientific">Nitrospina watsonii</name>
    <dbReference type="NCBI Taxonomy" id="1323948"/>
    <lineage>
        <taxon>Bacteria</taxon>
        <taxon>Pseudomonadati</taxon>
        <taxon>Nitrospinota/Tectimicrobiota group</taxon>
        <taxon>Nitrospinota</taxon>
        <taxon>Nitrospinia</taxon>
        <taxon>Nitrospinales</taxon>
        <taxon>Nitrospinaceae</taxon>
        <taxon>Nitrospina</taxon>
    </lineage>
</organism>
<dbReference type="Gene3D" id="3.40.50.720">
    <property type="entry name" value="NAD(P)-binding Rossmann-like Domain"/>
    <property type="match status" value="1"/>
</dbReference>
<dbReference type="InterPro" id="IPR002347">
    <property type="entry name" value="SDR_fam"/>
</dbReference>
<dbReference type="Pfam" id="PF13561">
    <property type="entry name" value="adh_short_C2"/>
    <property type="match status" value="1"/>
</dbReference>
<dbReference type="Gene3D" id="3.40.225.10">
    <property type="entry name" value="Class II aldolase/adducin N-terminal domain"/>
    <property type="match status" value="1"/>
</dbReference>
<keyword evidence="2" id="KW-0560">Oxidoreductase</keyword>
<feature type="domain" description="Class II aldolase/adducin N-terminal" evidence="3">
    <location>
        <begin position="29"/>
        <end position="228"/>
    </location>
</feature>
<dbReference type="PANTHER" id="PTHR43669:SF3">
    <property type="entry name" value="ALCOHOL DEHYDROGENASE, PUTATIVE (AFU_ORTHOLOGUE AFUA_3G03445)-RELATED"/>
    <property type="match status" value="1"/>
</dbReference>